<dbReference type="CDD" id="cd14687">
    <property type="entry name" value="bZIP_ATF2"/>
    <property type="match status" value="1"/>
</dbReference>
<dbReference type="Pfam" id="PF11785">
    <property type="entry name" value="Aft1_OSA"/>
    <property type="match status" value="1"/>
</dbReference>
<dbReference type="InterPro" id="IPR051027">
    <property type="entry name" value="bZIP_transcription_factors"/>
</dbReference>
<feature type="compositionally biased region" description="Polar residues" evidence="5">
    <location>
        <begin position="54"/>
        <end position="67"/>
    </location>
</feature>
<feature type="compositionally biased region" description="Polar residues" evidence="5">
    <location>
        <begin position="122"/>
        <end position="136"/>
    </location>
</feature>
<keyword evidence="4" id="KW-0539">Nucleus</keyword>
<evidence type="ECO:0000313" key="8">
    <source>
        <dbReference type="Proteomes" id="UP000095728"/>
    </source>
</evidence>
<evidence type="ECO:0000256" key="2">
    <source>
        <dbReference type="ARBA" id="ARBA00023015"/>
    </source>
</evidence>
<dbReference type="SUPFAM" id="SSF57959">
    <property type="entry name" value="Leucine zipper domain"/>
    <property type="match status" value="1"/>
</dbReference>
<evidence type="ECO:0000259" key="6">
    <source>
        <dbReference type="SMART" id="SM00338"/>
    </source>
</evidence>
<feature type="compositionally biased region" description="Low complexity" evidence="5">
    <location>
        <begin position="68"/>
        <end position="84"/>
    </location>
</feature>
<evidence type="ECO:0000313" key="7">
    <source>
        <dbReference type="EMBL" id="OEJ88391.1"/>
    </source>
</evidence>
<dbReference type="InterPro" id="IPR004827">
    <property type="entry name" value="bZIP"/>
</dbReference>
<dbReference type="OrthoDB" id="295274at2759"/>
<organism evidence="7 8">
    <name type="scientific">Hanseniaspora osmophila</name>
    <dbReference type="NCBI Taxonomy" id="56408"/>
    <lineage>
        <taxon>Eukaryota</taxon>
        <taxon>Fungi</taxon>
        <taxon>Dikarya</taxon>
        <taxon>Ascomycota</taxon>
        <taxon>Saccharomycotina</taxon>
        <taxon>Saccharomycetes</taxon>
        <taxon>Saccharomycodales</taxon>
        <taxon>Saccharomycodaceae</taxon>
        <taxon>Hanseniaspora</taxon>
    </lineage>
</organism>
<feature type="compositionally biased region" description="Low complexity" evidence="5">
    <location>
        <begin position="183"/>
        <end position="199"/>
    </location>
</feature>
<feature type="compositionally biased region" description="Basic residues" evidence="5">
    <location>
        <begin position="440"/>
        <end position="450"/>
    </location>
</feature>
<evidence type="ECO:0000256" key="3">
    <source>
        <dbReference type="ARBA" id="ARBA00023163"/>
    </source>
</evidence>
<keyword evidence="8" id="KW-1185">Reference proteome</keyword>
<gene>
    <name evidence="7" type="ORF">AWRI3579_g663</name>
</gene>
<feature type="compositionally biased region" description="Polar residues" evidence="5">
    <location>
        <begin position="315"/>
        <end position="325"/>
    </location>
</feature>
<evidence type="ECO:0000256" key="5">
    <source>
        <dbReference type="SAM" id="MobiDB-lite"/>
    </source>
</evidence>
<dbReference type="EMBL" id="LPNM01000005">
    <property type="protein sequence ID" value="OEJ88391.1"/>
    <property type="molecule type" value="Genomic_DNA"/>
</dbReference>
<protein>
    <submittedName>
        <fullName evidence="7">CRE-binding bZIP protein SKO1</fullName>
    </submittedName>
</protein>
<dbReference type="GO" id="GO:0003700">
    <property type="term" value="F:DNA-binding transcription factor activity"/>
    <property type="evidence" value="ECO:0007669"/>
    <property type="project" value="InterPro"/>
</dbReference>
<dbReference type="PANTHER" id="PTHR19304">
    <property type="entry name" value="CYCLIC-AMP RESPONSE ELEMENT BINDING PROTEIN"/>
    <property type="match status" value="1"/>
</dbReference>
<dbReference type="SMART" id="SM00338">
    <property type="entry name" value="BRLZ"/>
    <property type="match status" value="1"/>
</dbReference>
<evidence type="ECO:0000256" key="1">
    <source>
        <dbReference type="ARBA" id="ARBA00004123"/>
    </source>
</evidence>
<feature type="region of interest" description="Disordered" evidence="5">
    <location>
        <begin position="110"/>
        <end position="141"/>
    </location>
</feature>
<feature type="compositionally biased region" description="Polar residues" evidence="5">
    <location>
        <begin position="205"/>
        <end position="234"/>
    </location>
</feature>
<feature type="compositionally biased region" description="Polar residues" evidence="5">
    <location>
        <begin position="13"/>
        <end position="28"/>
    </location>
</feature>
<feature type="domain" description="BZIP" evidence="6">
    <location>
        <begin position="565"/>
        <end position="629"/>
    </location>
</feature>
<feature type="compositionally biased region" description="Basic and acidic residues" evidence="5">
    <location>
        <begin position="542"/>
        <end position="554"/>
    </location>
</feature>
<keyword evidence="3" id="KW-0804">Transcription</keyword>
<feature type="compositionally biased region" description="Low complexity" evidence="5">
    <location>
        <begin position="29"/>
        <end position="41"/>
    </location>
</feature>
<reference evidence="8" key="1">
    <citation type="journal article" date="2016" name="Genome Announc.">
        <title>Genome sequences of three species of Hanseniaspora isolated from spontaneous wine fermentations.</title>
        <authorList>
            <person name="Sternes P.R."/>
            <person name="Lee D."/>
            <person name="Kutyna D.R."/>
            <person name="Borneman A.R."/>
        </authorList>
    </citation>
    <scope>NUCLEOTIDE SEQUENCE [LARGE SCALE GENOMIC DNA]</scope>
    <source>
        <strain evidence="8">AWRI3579</strain>
    </source>
</reference>
<feature type="region of interest" description="Disordered" evidence="5">
    <location>
        <begin position="433"/>
        <end position="564"/>
    </location>
</feature>
<dbReference type="InterPro" id="IPR020956">
    <property type="entry name" value="TF_Aft1_OSM"/>
</dbReference>
<dbReference type="AlphaFoldDB" id="A0A1E5RND2"/>
<dbReference type="STRING" id="56408.A0A1E5RND2"/>
<sequence length="695" mass="74287">MAAFDLEFEPNPFEQSFASKSPASVQTKSSSSNGDKSSVSSTAVGRTSVPVVNRSASTSVASVHNARNNITTTTTTTTTNTNIVNNKMSNDSVLLNSGTPIHEHHRANSAASGNAGAHSNHRNVQSFGGNDGSAGNNAKDRNGIGKIALPLNGAQMKPPVIVSPAILTPGGSRHLPIPTLQGSHNNNNRNHNHSNSQSHSHNHTPNRASSNSFHSSTMQSHSNNAFPNPDLNGSANSNSAIHNFSLPASNGALTPSGFFLNFSSLNSGSTSAKNGLANANFDTSIRTGLTPAILYPQHNQLHNQPLQSHTQGYNSQLLSSSQNGHQGKPPANIESTIDGINGSSSNFANQNNASIKPNFNGLLSGTASPGSAFFNQTPGGRLQPMLGLPLATFSPNNLSLLGTGGNSTPGILNVMPPIQISSDKTTAEMHELDAQVNQTKPKRAYKKSKTNKKEGKEQAVAKGNTATLKDKNGLNLAEKPAKKKRKKSAEQSENPTALQSQGTEAGDKEIGETKKTKKKSPTLKKEQRDGAVSTELSLENIEDWRTGSAGKDDFPGSEENMTAEERLQKRKEFLERNRLAASKFRKRKKEYVSRMERKLAFYKSEYKELTNNCLGPLSGISSVTSSPSSSLSHNGILDQLKASLSTGNYDAATSLVNQIQELLNNTAFIKRGGIDTMQIEDDQEERTKKEFDVNG</sequence>
<dbReference type="InterPro" id="IPR046347">
    <property type="entry name" value="bZIP_sf"/>
</dbReference>
<dbReference type="Proteomes" id="UP000095728">
    <property type="component" value="Unassembled WGS sequence"/>
</dbReference>
<keyword evidence="2" id="KW-0805">Transcription regulation</keyword>
<feature type="region of interest" description="Disordered" evidence="5">
    <location>
        <begin position="172"/>
        <end position="234"/>
    </location>
</feature>
<feature type="compositionally biased region" description="Polar residues" evidence="5">
    <location>
        <begin position="494"/>
        <end position="503"/>
    </location>
</feature>
<accession>A0A1E5RND2</accession>
<proteinExistence type="predicted"/>
<dbReference type="FunCoup" id="A0A1E5RND2">
    <property type="interactions" value="763"/>
</dbReference>
<evidence type="ECO:0000256" key="4">
    <source>
        <dbReference type="ARBA" id="ARBA00023242"/>
    </source>
</evidence>
<comment type="subcellular location">
    <subcellularLocation>
        <location evidence="1">Nucleus</location>
    </subcellularLocation>
</comment>
<feature type="compositionally biased region" description="Low complexity" evidence="5">
    <location>
        <begin position="341"/>
        <end position="352"/>
    </location>
</feature>
<dbReference type="InParanoid" id="A0A1E5RND2"/>
<feature type="region of interest" description="Disordered" evidence="5">
    <location>
        <begin position="315"/>
        <end position="352"/>
    </location>
</feature>
<comment type="caution">
    <text evidence="7">The sequence shown here is derived from an EMBL/GenBank/DDBJ whole genome shotgun (WGS) entry which is preliminary data.</text>
</comment>
<feature type="compositionally biased region" description="Basic and acidic residues" evidence="5">
    <location>
        <begin position="505"/>
        <end position="514"/>
    </location>
</feature>
<dbReference type="GO" id="GO:0005634">
    <property type="term" value="C:nucleus"/>
    <property type="evidence" value="ECO:0007669"/>
    <property type="project" value="UniProtKB-SubCell"/>
</dbReference>
<dbReference type="Gene3D" id="1.20.5.170">
    <property type="match status" value="1"/>
</dbReference>
<feature type="region of interest" description="Disordered" evidence="5">
    <location>
        <begin position="1"/>
        <end position="84"/>
    </location>
</feature>
<name>A0A1E5RND2_9ASCO</name>